<organism evidence="4 5">
    <name type="scientific">Terriglobus roseus</name>
    <dbReference type="NCBI Taxonomy" id="392734"/>
    <lineage>
        <taxon>Bacteria</taxon>
        <taxon>Pseudomonadati</taxon>
        <taxon>Acidobacteriota</taxon>
        <taxon>Terriglobia</taxon>
        <taxon>Terriglobales</taxon>
        <taxon>Acidobacteriaceae</taxon>
        <taxon>Terriglobus</taxon>
    </lineage>
</organism>
<dbReference type="PROSITE" id="PS50005">
    <property type="entry name" value="TPR"/>
    <property type="match status" value="1"/>
</dbReference>
<dbReference type="InterPro" id="IPR011990">
    <property type="entry name" value="TPR-like_helical_dom_sf"/>
</dbReference>
<dbReference type="Proteomes" id="UP000182427">
    <property type="component" value="Chromosome I"/>
</dbReference>
<proteinExistence type="predicted"/>
<dbReference type="AlphaFoldDB" id="A0A1G7J4G0"/>
<name>A0A1G7J4G0_9BACT</name>
<dbReference type="Gene3D" id="1.25.40.10">
    <property type="entry name" value="Tetratricopeptide repeat domain"/>
    <property type="match status" value="1"/>
</dbReference>
<feature type="region of interest" description="Disordered" evidence="2">
    <location>
        <begin position="28"/>
        <end position="172"/>
    </location>
</feature>
<dbReference type="RefSeq" id="WP_083344731.1">
    <property type="nucleotide sequence ID" value="NZ_LT629690.1"/>
</dbReference>
<evidence type="ECO:0000256" key="1">
    <source>
        <dbReference type="PROSITE-ProRule" id="PRU00339"/>
    </source>
</evidence>
<dbReference type="EMBL" id="LT629690">
    <property type="protein sequence ID" value="SDF19761.1"/>
    <property type="molecule type" value="Genomic_DNA"/>
</dbReference>
<dbReference type="Pfam" id="PF14559">
    <property type="entry name" value="TPR_19"/>
    <property type="match status" value="1"/>
</dbReference>
<reference evidence="4 5" key="1">
    <citation type="submission" date="2016-10" db="EMBL/GenBank/DDBJ databases">
        <authorList>
            <person name="de Groot N.N."/>
        </authorList>
    </citation>
    <scope>NUCLEOTIDE SEQUENCE [LARGE SCALE GENOMIC DNA]</scope>
    <source>
        <strain evidence="4 5">GAS232</strain>
    </source>
</reference>
<keyword evidence="5" id="KW-1185">Reference proteome</keyword>
<feature type="compositionally biased region" description="Low complexity" evidence="2">
    <location>
        <begin position="122"/>
        <end position="141"/>
    </location>
</feature>
<sequence>MFRRASIHRFLPLAAAVLCCGLAVAQQDSKPAKKCKPKDTACNNAQSSSDTSGSSSQPQSMHDQFPFPTDDSKHGGDAEGTPSAPPAPAANSNGLPQMPTEPVPDPPAESQKPMHIPRSGDDAAGSSSSSGSSGSSSSSSSADDDSDVAPTTEAPNAPVKAAPLKNYGAKDSSEVIREKLDKTRVPDDIKVGKYYMDTGNVQGAYLRFKDAVGYDPEDPDARFYLAEAASKLKHRDEAVANYQECLKLDPGGDHDKASRRALTSLGIAAK</sequence>
<feature type="compositionally biased region" description="Low complexity" evidence="2">
    <location>
        <begin position="46"/>
        <end position="60"/>
    </location>
</feature>
<feature type="repeat" description="TPR" evidence="1">
    <location>
        <begin position="219"/>
        <end position="252"/>
    </location>
</feature>
<accession>A0A1G7J4G0</accession>
<evidence type="ECO:0000256" key="3">
    <source>
        <dbReference type="SAM" id="SignalP"/>
    </source>
</evidence>
<protein>
    <submittedName>
        <fullName evidence="4">Tetratricopeptide repeat-containing protein</fullName>
    </submittedName>
</protein>
<evidence type="ECO:0000313" key="4">
    <source>
        <dbReference type="EMBL" id="SDF19761.1"/>
    </source>
</evidence>
<dbReference type="OrthoDB" id="116325at2"/>
<gene>
    <name evidence="4" type="ORF">SAMN05444167_1686</name>
</gene>
<evidence type="ECO:0000313" key="5">
    <source>
        <dbReference type="Proteomes" id="UP000182427"/>
    </source>
</evidence>
<feature type="chain" id="PRO_5009241526" evidence="3">
    <location>
        <begin position="26"/>
        <end position="270"/>
    </location>
</feature>
<evidence type="ECO:0000256" key="2">
    <source>
        <dbReference type="SAM" id="MobiDB-lite"/>
    </source>
</evidence>
<feature type="signal peptide" evidence="3">
    <location>
        <begin position="1"/>
        <end position="25"/>
    </location>
</feature>
<keyword evidence="3" id="KW-0732">Signal</keyword>
<dbReference type="InterPro" id="IPR019734">
    <property type="entry name" value="TPR_rpt"/>
</dbReference>
<keyword evidence="1" id="KW-0802">TPR repeat</keyword>
<dbReference type="SUPFAM" id="SSF48452">
    <property type="entry name" value="TPR-like"/>
    <property type="match status" value="1"/>
</dbReference>